<dbReference type="KEGG" id="amt:Amet_0474"/>
<dbReference type="RefSeq" id="WP_011971609.1">
    <property type="nucleotide sequence ID" value="NC_009633.1"/>
</dbReference>
<dbReference type="HOGENOM" id="CLU_114448_1_0_9"/>
<evidence type="ECO:0000259" key="1">
    <source>
        <dbReference type="Pfam" id="PF12986"/>
    </source>
</evidence>
<dbReference type="STRING" id="293826.Amet_0474"/>
<keyword evidence="3" id="KW-1185">Reference proteome</keyword>
<reference evidence="3" key="1">
    <citation type="journal article" date="2016" name="Genome Announc.">
        <title>Complete genome sequence of Alkaliphilus metalliredigens strain QYMF, an alkaliphilic and metal-reducing bacterium isolated from borax-contaminated leachate ponds.</title>
        <authorList>
            <person name="Hwang C."/>
            <person name="Copeland A."/>
            <person name="Lucas S."/>
            <person name="Lapidus A."/>
            <person name="Barry K."/>
            <person name="Detter J.C."/>
            <person name="Glavina Del Rio T."/>
            <person name="Hammon N."/>
            <person name="Israni S."/>
            <person name="Dalin E."/>
            <person name="Tice H."/>
            <person name="Pitluck S."/>
            <person name="Chertkov O."/>
            <person name="Brettin T."/>
            <person name="Bruce D."/>
            <person name="Han C."/>
            <person name="Schmutz J."/>
            <person name="Larimer F."/>
            <person name="Land M.L."/>
            <person name="Hauser L."/>
            <person name="Kyrpides N."/>
            <person name="Mikhailova N."/>
            <person name="Ye Q."/>
            <person name="Zhou J."/>
            <person name="Richardson P."/>
            <person name="Fields M.W."/>
        </authorList>
    </citation>
    <scope>NUCLEOTIDE SEQUENCE [LARGE SCALE GENOMIC DNA]</scope>
    <source>
        <strain evidence="3">QYMF</strain>
    </source>
</reference>
<feature type="domain" description="DUF3870" evidence="1">
    <location>
        <begin position="8"/>
        <end position="100"/>
    </location>
</feature>
<dbReference type="Proteomes" id="UP000001572">
    <property type="component" value="Chromosome"/>
</dbReference>
<evidence type="ECO:0000313" key="3">
    <source>
        <dbReference type="Proteomes" id="UP000001572"/>
    </source>
</evidence>
<dbReference type="Pfam" id="PF12986">
    <property type="entry name" value="DUF3870"/>
    <property type="match status" value="1"/>
</dbReference>
<dbReference type="OrthoDB" id="88363at2"/>
<organism evidence="2 3">
    <name type="scientific">Alkaliphilus metalliredigens (strain QYMF)</name>
    <dbReference type="NCBI Taxonomy" id="293826"/>
    <lineage>
        <taxon>Bacteria</taxon>
        <taxon>Bacillati</taxon>
        <taxon>Bacillota</taxon>
        <taxon>Clostridia</taxon>
        <taxon>Peptostreptococcales</taxon>
        <taxon>Natronincolaceae</taxon>
        <taxon>Alkaliphilus</taxon>
    </lineage>
</organism>
<dbReference type="EMBL" id="CP000724">
    <property type="protein sequence ID" value="ABR46701.1"/>
    <property type="molecule type" value="Genomic_DNA"/>
</dbReference>
<gene>
    <name evidence="2" type="ordered locus">Amet_0474</name>
</gene>
<proteinExistence type="predicted"/>
<sequence>MYDKDTVYIVGHGRTSSDNAITHHYKIFFISFVVKIETTEIIDLECSATVDITKKFVHSLFIGKKLGEFDEEIEEEIKRRYFGSSQRAIIVAYKDGVKKFNECKQRYYDQ</sequence>
<dbReference type="eggNOG" id="ENOG5032YR6">
    <property type="taxonomic scope" value="Bacteria"/>
</dbReference>
<protein>
    <recommendedName>
        <fullName evidence="1">DUF3870 domain-containing protein</fullName>
    </recommendedName>
</protein>
<dbReference type="InterPro" id="IPR024617">
    <property type="entry name" value="DUF3870"/>
</dbReference>
<dbReference type="AlphaFoldDB" id="A6TKI3"/>
<name>A6TKI3_ALKMQ</name>
<evidence type="ECO:0000313" key="2">
    <source>
        <dbReference type="EMBL" id="ABR46701.1"/>
    </source>
</evidence>
<accession>A6TKI3</accession>